<dbReference type="PANTHER" id="PTHR45631:SF31">
    <property type="entry name" value="PROTEIN KINASE DOMAIN-CONTAINING PROTEIN"/>
    <property type="match status" value="1"/>
</dbReference>
<dbReference type="EMBL" id="LT934111">
    <property type="protein sequence ID" value="VAH09502.1"/>
    <property type="molecule type" value="Genomic_DNA"/>
</dbReference>
<dbReference type="PANTHER" id="PTHR45631">
    <property type="entry name" value="OS07G0107800 PROTEIN-RELATED"/>
    <property type="match status" value="1"/>
</dbReference>
<feature type="chain" id="PRO_5040250489" description="Malectin-like domain-containing protein" evidence="2">
    <location>
        <begin position="24"/>
        <end position="266"/>
    </location>
</feature>
<dbReference type="Gramene" id="TRITD1Av1G199690.1">
    <property type="protein sequence ID" value="TRITD1Av1G199690.1"/>
    <property type="gene ID" value="TRITD1Av1G199690"/>
</dbReference>
<accession>A0A9R0UZY0</accession>
<reference evidence="4 5" key="1">
    <citation type="submission" date="2017-09" db="EMBL/GenBank/DDBJ databases">
        <authorList>
            <consortium name="International Durum Wheat Genome Sequencing Consortium (IDWGSC)"/>
            <person name="Milanesi L."/>
        </authorList>
    </citation>
    <scope>NUCLEOTIDE SEQUENCE [LARGE SCALE GENOMIC DNA]</scope>
    <source>
        <strain evidence="5">cv. Svevo</strain>
    </source>
</reference>
<evidence type="ECO:0000256" key="1">
    <source>
        <dbReference type="ARBA" id="ARBA00004167"/>
    </source>
</evidence>
<feature type="signal peptide" evidence="2">
    <location>
        <begin position="1"/>
        <end position="23"/>
    </location>
</feature>
<name>A0A9R0UZY0_TRITD</name>
<dbReference type="GO" id="GO:0016020">
    <property type="term" value="C:membrane"/>
    <property type="evidence" value="ECO:0007669"/>
    <property type="project" value="UniProtKB-SubCell"/>
</dbReference>
<keyword evidence="5" id="KW-1185">Reference proteome</keyword>
<dbReference type="AlphaFoldDB" id="A0A9R0UZY0"/>
<sequence>MATRWLLLLLSIAESSVVLQVHGQIDKLAGFISIDCGLPENAAGYVDNTTKLRLTGDAGFIDAGTNHNISAEYITPRLARGWHTVRSFPVGERNCYTLRPLVLAGPKYLVRAMFKYGNYDGLDMLPIFDLHLGVNYWKTVNISDASSPVMEEVIAVVPGGSVQVCLVNTGSGTPFISSLSLRPLTKALYPQANATQGLVVVKRSSFGSKGIRYPDDPYDRTWLPWFDPTQWSEILTTKSVIKVESFEVPSAVMQSAIKPLNSSTSI</sequence>
<keyword evidence="2" id="KW-0732">Signal</keyword>
<evidence type="ECO:0000256" key="2">
    <source>
        <dbReference type="SAM" id="SignalP"/>
    </source>
</evidence>
<gene>
    <name evidence="4" type="ORF">TRITD_1Av1G199690</name>
</gene>
<proteinExistence type="predicted"/>
<dbReference type="Proteomes" id="UP000324705">
    <property type="component" value="Chromosome 1A"/>
</dbReference>
<evidence type="ECO:0000313" key="4">
    <source>
        <dbReference type="EMBL" id="VAH09502.1"/>
    </source>
</evidence>
<feature type="domain" description="Malectin-like" evidence="3">
    <location>
        <begin position="34"/>
        <end position="264"/>
    </location>
</feature>
<comment type="subcellular location">
    <subcellularLocation>
        <location evidence="1">Membrane</location>
        <topology evidence="1">Single-pass membrane protein</topology>
    </subcellularLocation>
</comment>
<dbReference type="Pfam" id="PF12819">
    <property type="entry name" value="Malectin_like"/>
    <property type="match status" value="1"/>
</dbReference>
<dbReference type="InterPro" id="IPR024788">
    <property type="entry name" value="Malectin-like_Carb-bd_dom"/>
</dbReference>
<dbReference type="OMA" id="RKVNCTR"/>
<organism evidence="4 5">
    <name type="scientific">Triticum turgidum subsp. durum</name>
    <name type="common">Durum wheat</name>
    <name type="synonym">Triticum durum</name>
    <dbReference type="NCBI Taxonomy" id="4567"/>
    <lineage>
        <taxon>Eukaryota</taxon>
        <taxon>Viridiplantae</taxon>
        <taxon>Streptophyta</taxon>
        <taxon>Embryophyta</taxon>
        <taxon>Tracheophyta</taxon>
        <taxon>Spermatophyta</taxon>
        <taxon>Magnoliopsida</taxon>
        <taxon>Liliopsida</taxon>
        <taxon>Poales</taxon>
        <taxon>Poaceae</taxon>
        <taxon>BOP clade</taxon>
        <taxon>Pooideae</taxon>
        <taxon>Triticodae</taxon>
        <taxon>Triticeae</taxon>
        <taxon>Triticinae</taxon>
        <taxon>Triticum</taxon>
    </lineage>
</organism>
<evidence type="ECO:0000313" key="5">
    <source>
        <dbReference type="Proteomes" id="UP000324705"/>
    </source>
</evidence>
<evidence type="ECO:0000259" key="3">
    <source>
        <dbReference type="Pfam" id="PF12819"/>
    </source>
</evidence>
<protein>
    <recommendedName>
        <fullName evidence="3">Malectin-like domain-containing protein</fullName>
    </recommendedName>
</protein>